<keyword evidence="3" id="KW-1185">Reference proteome</keyword>
<feature type="compositionally biased region" description="Acidic residues" evidence="1">
    <location>
        <begin position="51"/>
        <end position="64"/>
    </location>
</feature>
<reference evidence="2" key="1">
    <citation type="journal article" date="2022" name="Int. J. Mol. Sci.">
        <title>Draft Genome of Tanacetum Coccineum: Genomic Comparison of Closely Related Tanacetum-Family Plants.</title>
        <authorList>
            <person name="Yamashiro T."/>
            <person name="Shiraishi A."/>
            <person name="Nakayama K."/>
            <person name="Satake H."/>
        </authorList>
    </citation>
    <scope>NUCLEOTIDE SEQUENCE</scope>
</reference>
<comment type="caution">
    <text evidence="2">The sequence shown here is derived from an EMBL/GenBank/DDBJ whole genome shotgun (WGS) entry which is preliminary data.</text>
</comment>
<protein>
    <submittedName>
        <fullName evidence="2">Uncharacterized protein</fullName>
    </submittedName>
</protein>
<organism evidence="2 3">
    <name type="scientific">Tanacetum coccineum</name>
    <dbReference type="NCBI Taxonomy" id="301880"/>
    <lineage>
        <taxon>Eukaryota</taxon>
        <taxon>Viridiplantae</taxon>
        <taxon>Streptophyta</taxon>
        <taxon>Embryophyta</taxon>
        <taxon>Tracheophyta</taxon>
        <taxon>Spermatophyta</taxon>
        <taxon>Magnoliopsida</taxon>
        <taxon>eudicotyledons</taxon>
        <taxon>Gunneridae</taxon>
        <taxon>Pentapetalae</taxon>
        <taxon>asterids</taxon>
        <taxon>campanulids</taxon>
        <taxon>Asterales</taxon>
        <taxon>Asteraceae</taxon>
        <taxon>Asteroideae</taxon>
        <taxon>Anthemideae</taxon>
        <taxon>Anthemidinae</taxon>
        <taxon>Tanacetum</taxon>
    </lineage>
</organism>
<feature type="region of interest" description="Disordered" evidence="1">
    <location>
        <begin position="49"/>
        <end position="73"/>
    </location>
</feature>
<evidence type="ECO:0000313" key="2">
    <source>
        <dbReference type="EMBL" id="GJT66133.1"/>
    </source>
</evidence>
<proteinExistence type="predicted"/>
<dbReference type="EMBL" id="BQNB010017688">
    <property type="protein sequence ID" value="GJT66133.1"/>
    <property type="molecule type" value="Genomic_DNA"/>
</dbReference>
<reference evidence="2" key="2">
    <citation type="submission" date="2022-01" db="EMBL/GenBank/DDBJ databases">
        <authorList>
            <person name="Yamashiro T."/>
            <person name="Shiraishi A."/>
            <person name="Satake H."/>
            <person name="Nakayama K."/>
        </authorList>
    </citation>
    <scope>NUCLEOTIDE SEQUENCE</scope>
</reference>
<evidence type="ECO:0000256" key="1">
    <source>
        <dbReference type="SAM" id="MobiDB-lite"/>
    </source>
</evidence>
<name>A0ABQ5FRY5_9ASTR</name>
<gene>
    <name evidence="2" type="ORF">Tco_1017613</name>
</gene>
<dbReference type="Proteomes" id="UP001151760">
    <property type="component" value="Unassembled WGS sequence"/>
</dbReference>
<evidence type="ECO:0000313" key="3">
    <source>
        <dbReference type="Proteomes" id="UP001151760"/>
    </source>
</evidence>
<accession>A0ABQ5FRY5</accession>
<sequence>MAYPLPLDTAYRSSDKNDKVFNNEVNRLSGVDDDLFTYEVEVANILYDSKMDDDSEHEADDDMGYDPSDVAFT</sequence>